<evidence type="ECO:0000313" key="1">
    <source>
        <dbReference type="EMBL" id="KKJ01247.1"/>
    </source>
</evidence>
<comment type="caution">
    <text evidence="1">The sequence shown here is derived from an EMBL/GenBank/DDBJ whole genome shotgun (WGS) entry which is preliminary data.</text>
</comment>
<keyword evidence="2" id="KW-1185">Reference proteome</keyword>
<dbReference type="eggNOG" id="ENOG50305XX">
    <property type="taxonomic scope" value="Bacteria"/>
</dbReference>
<dbReference type="OrthoDB" id="7263223at2"/>
<organism evidence="1 2">
    <name type="scientific">Prochlorothrix hollandica PCC 9006 = CALU 1027</name>
    <dbReference type="NCBI Taxonomy" id="317619"/>
    <lineage>
        <taxon>Bacteria</taxon>
        <taxon>Bacillati</taxon>
        <taxon>Cyanobacteriota</taxon>
        <taxon>Cyanophyceae</taxon>
        <taxon>Prochlorotrichales</taxon>
        <taxon>Prochlorotrichaceae</taxon>
        <taxon>Prochlorothrix</taxon>
    </lineage>
</organism>
<dbReference type="AlphaFoldDB" id="A0A0M2Q3S2"/>
<reference evidence="1" key="1">
    <citation type="submission" date="2012-04" db="EMBL/GenBank/DDBJ databases">
        <authorList>
            <person name="Borisov I.G."/>
            <person name="Ivanikova N.V."/>
            <person name="Pinevich A.V."/>
        </authorList>
    </citation>
    <scope>NUCLEOTIDE SEQUENCE [LARGE SCALE GENOMIC DNA]</scope>
    <source>
        <strain evidence="1">CALU 1027</strain>
    </source>
</reference>
<dbReference type="Pfam" id="PF09655">
    <property type="entry name" value="Nitr_red_assoc"/>
    <property type="match status" value="1"/>
</dbReference>
<dbReference type="STRING" id="317619.GCA_000332315_03664"/>
<proteinExistence type="predicted"/>
<name>A0A0M2Q3S2_PROHO</name>
<dbReference type="InterPro" id="IPR013481">
    <property type="entry name" value="NarM"/>
</dbReference>
<sequence length="156" mass="17829">MTPFFQFETDFVESLRCIPLVVRYKLDRCGVKLKLQHWHQLSHGERQQLVDQEVETPGAIAAYRALIHRQVLQYAPIPPADLPIPDRFPWQDLTVVPESVQVQGNLLGISLSLSQWQGLTPLQRFALVKLSRSGHENRNFRPACQEFGLMPEDSVG</sequence>
<protein>
    <submittedName>
        <fullName evidence="1">Nitrate reductase associated protein</fullName>
    </submittedName>
</protein>
<dbReference type="EMBL" id="AJTX02000002">
    <property type="protein sequence ID" value="KKJ01247.1"/>
    <property type="molecule type" value="Genomic_DNA"/>
</dbReference>
<gene>
    <name evidence="1" type="ORF">PROH_02425</name>
</gene>
<dbReference type="NCBIfam" id="TIGR02664">
    <property type="entry name" value="nitr_red_assoc"/>
    <property type="match status" value="1"/>
</dbReference>
<dbReference type="RefSeq" id="WP_016923869.1">
    <property type="nucleotide sequence ID" value="NZ_KB235941.1"/>
</dbReference>
<accession>A0A0M2Q3S2</accession>
<evidence type="ECO:0000313" key="2">
    <source>
        <dbReference type="Proteomes" id="UP000034681"/>
    </source>
</evidence>
<dbReference type="Proteomes" id="UP000034681">
    <property type="component" value="Unassembled WGS sequence"/>
</dbReference>